<dbReference type="SMART" id="SM00360">
    <property type="entry name" value="RRM"/>
    <property type="match status" value="4"/>
</dbReference>
<geneLocation type="nucleomorph" evidence="5"/>
<feature type="domain" description="RRM" evidence="4">
    <location>
        <begin position="2"/>
        <end position="79"/>
    </location>
</feature>
<dbReference type="InterPro" id="IPR035979">
    <property type="entry name" value="RBD_domain_sf"/>
</dbReference>
<feature type="domain" description="RRM" evidence="4">
    <location>
        <begin position="109"/>
        <end position="187"/>
    </location>
</feature>
<dbReference type="EMBL" id="CP000882">
    <property type="protein sequence ID" value="ABW98156.1"/>
    <property type="molecule type" value="Genomic_DNA"/>
</dbReference>
<evidence type="ECO:0000256" key="1">
    <source>
        <dbReference type="ARBA" id="ARBA00022737"/>
    </source>
</evidence>
<evidence type="ECO:0000256" key="2">
    <source>
        <dbReference type="ARBA" id="ARBA00022884"/>
    </source>
</evidence>
<dbReference type="GO" id="GO:0003723">
    <property type="term" value="F:RNA binding"/>
    <property type="evidence" value="ECO:0007669"/>
    <property type="project" value="UniProtKB-UniRule"/>
</dbReference>
<dbReference type="PROSITE" id="PS50102">
    <property type="entry name" value="RRM"/>
    <property type="match status" value="3"/>
</dbReference>
<dbReference type="Gene3D" id="3.30.70.330">
    <property type="match status" value="4"/>
</dbReference>
<dbReference type="Pfam" id="PF00076">
    <property type="entry name" value="RRM_1"/>
    <property type="match status" value="3"/>
</dbReference>
<evidence type="ECO:0000313" key="6">
    <source>
        <dbReference type="Proteomes" id="UP000243127"/>
    </source>
</evidence>
<organism evidence="5 6">
    <name type="scientific">Hemiselmis andersenii</name>
    <name type="common">Cryptophyte alga</name>
    <dbReference type="NCBI Taxonomy" id="464988"/>
    <lineage>
        <taxon>Eukaryota</taxon>
        <taxon>Cryptophyceae</taxon>
        <taxon>Cryptomonadales</taxon>
        <taxon>Hemiselmidaceae</taxon>
        <taxon>Hemiselmis</taxon>
    </lineage>
</organism>
<evidence type="ECO:0000313" key="5">
    <source>
        <dbReference type="EMBL" id="ABW98156.1"/>
    </source>
</evidence>
<dbReference type="RefSeq" id="XP_001712481.1">
    <property type="nucleotide sequence ID" value="XM_001712429.1"/>
</dbReference>
<keyword evidence="5" id="KW-0542">Nucleomorph</keyword>
<dbReference type="InterPro" id="IPR012677">
    <property type="entry name" value="Nucleotide-bd_a/b_plait_sf"/>
</dbReference>
<keyword evidence="2 3" id="KW-0694">RNA-binding</keyword>
<proteinExistence type="predicted"/>
<evidence type="ECO:0000259" key="4">
    <source>
        <dbReference type="PROSITE" id="PS50102"/>
    </source>
</evidence>
<reference evidence="5 6" key="1">
    <citation type="journal article" date="2007" name="Proc. Natl. Acad. Sci. U.S.A.">
        <title>Nucleomorph genome of Hemiselmis andersenii reveals complete intron loss and compaction as a driver of protein structure and function.</title>
        <authorList>
            <person name="Lane C.E."/>
            <person name="van den Heuvel K."/>
            <person name="Kozera C."/>
            <person name="Curtis B.A."/>
            <person name="Parsons B.J."/>
            <person name="Bowman S."/>
            <person name="Archibald J.M."/>
        </authorList>
    </citation>
    <scope>NUCLEOTIDE SEQUENCE [LARGE SCALE GENOMIC DNA]</scope>
    <source>
        <strain evidence="5 6">CCMP644</strain>
    </source>
</reference>
<feature type="domain" description="RRM" evidence="4">
    <location>
        <begin position="446"/>
        <end position="523"/>
    </location>
</feature>
<sequence>MSRIFLQNLPSWTTKEILNTKFSCFGKITDIKLIKNVSGKGKMCGFIGFYDKKSSIKVLTNGGFFFLKNQKIIIEQAYPKKINLHPKKKENLKIFNEKKIFFKNSIETGILLIKNLPHQIPELEIRKLFLPFGFITDIFKKRKILNENNSFQVFVEFGLPECAIKAASFLDGKIYRGRIIHILPFQKKNFFSKKEEREVFFLKFKKFKEEVEKRNSIEQRSWYTLFIPQDKIIKILSLKYGKSKKISINYEKFHLDLTKLSLSEARIQNEISLFLKYFGINLNAFNPEFIHKKSRRTLILKNFFSGENFNFQKLLKKFGKITQFILLPVIKFVLVEYQKKKSANEAFSYFQKQKHIIIEWAPLNSLISRKKPIIKNKKKKNDPNHENFILFKKKKKSFLNPNGKLANKSFFSQNLNENPKFSTKNFLRSNPKKKNKLFMENSKLHGKILIRNIPFEIQLKELKKIYENFGKILSVRLPKKTPKQHKGFAFIEFEKIEEAKKAVLSTQNVHLFSRHLCVNLLKNV</sequence>
<evidence type="ECO:0000256" key="3">
    <source>
        <dbReference type="PROSITE-ProRule" id="PRU00176"/>
    </source>
</evidence>
<name>A9BKI5_HEMAN</name>
<dbReference type="CDD" id="cd00590">
    <property type="entry name" value="RRM_SF"/>
    <property type="match status" value="1"/>
</dbReference>
<dbReference type="SUPFAM" id="SSF54928">
    <property type="entry name" value="RNA-binding domain, RBD"/>
    <property type="match status" value="3"/>
</dbReference>
<dbReference type="InterPro" id="IPR000504">
    <property type="entry name" value="RRM_dom"/>
</dbReference>
<gene>
    <name evidence="5" type="ORF">HAN_2g339</name>
</gene>
<accession>A9BKI5</accession>
<protein>
    <submittedName>
        <fullName evidence="5">Pab2</fullName>
    </submittedName>
</protein>
<dbReference type="PANTHER" id="PTHR24012">
    <property type="entry name" value="RNA BINDING PROTEIN"/>
    <property type="match status" value="1"/>
</dbReference>
<dbReference type="GeneID" id="5739399"/>
<dbReference type="Proteomes" id="UP000243127">
    <property type="component" value="Nucleomorph 2"/>
</dbReference>
<dbReference type="AlphaFoldDB" id="A9BKI5"/>
<keyword evidence="1" id="KW-0677">Repeat</keyword>